<dbReference type="SUPFAM" id="SSF56112">
    <property type="entry name" value="Protein kinase-like (PK-like)"/>
    <property type="match status" value="1"/>
</dbReference>
<dbReference type="PANTHER" id="PTHR44329">
    <property type="entry name" value="SERINE/THREONINE-PROTEIN KINASE TNNI3K-RELATED"/>
    <property type="match status" value="1"/>
</dbReference>
<dbReference type="STRING" id="230819.A0A5C3KGS0"/>
<dbReference type="InterPro" id="IPR011009">
    <property type="entry name" value="Kinase-like_dom_sf"/>
</dbReference>
<dbReference type="Gene3D" id="1.10.510.10">
    <property type="entry name" value="Transferase(Phosphotransferase) domain 1"/>
    <property type="match status" value="1"/>
</dbReference>
<dbReference type="EMBL" id="ML210343">
    <property type="protein sequence ID" value="TFK19386.1"/>
    <property type="molecule type" value="Genomic_DNA"/>
</dbReference>
<dbReference type="InterPro" id="IPR000719">
    <property type="entry name" value="Prot_kinase_dom"/>
</dbReference>
<accession>A0A5C3KGS0</accession>
<feature type="domain" description="Protein kinase" evidence="1">
    <location>
        <begin position="1"/>
        <end position="108"/>
    </location>
</feature>
<dbReference type="InterPro" id="IPR051681">
    <property type="entry name" value="Ser/Thr_Kinases-Pseudokinases"/>
</dbReference>
<evidence type="ECO:0000259" key="1">
    <source>
        <dbReference type="PROSITE" id="PS50011"/>
    </source>
</evidence>
<gene>
    <name evidence="2" type="ORF">FA15DRAFT_626808</name>
</gene>
<dbReference type="Proteomes" id="UP000307440">
    <property type="component" value="Unassembled WGS sequence"/>
</dbReference>
<dbReference type="OrthoDB" id="4062651at2759"/>
<dbReference type="PANTHER" id="PTHR44329:SF214">
    <property type="entry name" value="PROTEIN KINASE DOMAIN-CONTAINING PROTEIN"/>
    <property type="match status" value="1"/>
</dbReference>
<name>A0A5C3KGS0_COPMA</name>
<dbReference type="PROSITE" id="PS50011">
    <property type="entry name" value="PROTEIN_KINASE_DOM"/>
    <property type="match status" value="1"/>
</dbReference>
<organism evidence="2 3">
    <name type="scientific">Coprinopsis marcescibilis</name>
    <name type="common">Agaric fungus</name>
    <name type="synonym">Psathyrella marcescibilis</name>
    <dbReference type="NCBI Taxonomy" id="230819"/>
    <lineage>
        <taxon>Eukaryota</taxon>
        <taxon>Fungi</taxon>
        <taxon>Dikarya</taxon>
        <taxon>Basidiomycota</taxon>
        <taxon>Agaricomycotina</taxon>
        <taxon>Agaricomycetes</taxon>
        <taxon>Agaricomycetidae</taxon>
        <taxon>Agaricales</taxon>
        <taxon>Agaricineae</taxon>
        <taxon>Psathyrellaceae</taxon>
        <taxon>Coprinopsis</taxon>
    </lineage>
</organism>
<dbReference type="GO" id="GO:0005524">
    <property type="term" value="F:ATP binding"/>
    <property type="evidence" value="ECO:0007669"/>
    <property type="project" value="InterPro"/>
</dbReference>
<proteinExistence type="predicted"/>
<evidence type="ECO:0000313" key="3">
    <source>
        <dbReference type="Proteomes" id="UP000307440"/>
    </source>
</evidence>
<dbReference type="AlphaFoldDB" id="A0A5C3KGS0"/>
<dbReference type="GO" id="GO:0004674">
    <property type="term" value="F:protein serine/threonine kinase activity"/>
    <property type="evidence" value="ECO:0007669"/>
    <property type="project" value="TreeGrafter"/>
</dbReference>
<dbReference type="Pfam" id="PF07714">
    <property type="entry name" value="PK_Tyr_Ser-Thr"/>
    <property type="match status" value="1"/>
</dbReference>
<dbReference type="InterPro" id="IPR001245">
    <property type="entry name" value="Ser-Thr/Tyr_kinase_cat_dom"/>
</dbReference>
<keyword evidence="3" id="KW-1185">Reference proteome</keyword>
<evidence type="ECO:0000313" key="2">
    <source>
        <dbReference type="EMBL" id="TFK19386.1"/>
    </source>
</evidence>
<reference evidence="2 3" key="1">
    <citation type="journal article" date="2019" name="Nat. Ecol. Evol.">
        <title>Megaphylogeny resolves global patterns of mushroom evolution.</title>
        <authorList>
            <person name="Varga T."/>
            <person name="Krizsan K."/>
            <person name="Foldi C."/>
            <person name="Dima B."/>
            <person name="Sanchez-Garcia M."/>
            <person name="Sanchez-Ramirez S."/>
            <person name="Szollosi G.J."/>
            <person name="Szarkandi J.G."/>
            <person name="Papp V."/>
            <person name="Albert L."/>
            <person name="Andreopoulos W."/>
            <person name="Angelini C."/>
            <person name="Antonin V."/>
            <person name="Barry K.W."/>
            <person name="Bougher N.L."/>
            <person name="Buchanan P."/>
            <person name="Buyck B."/>
            <person name="Bense V."/>
            <person name="Catcheside P."/>
            <person name="Chovatia M."/>
            <person name="Cooper J."/>
            <person name="Damon W."/>
            <person name="Desjardin D."/>
            <person name="Finy P."/>
            <person name="Geml J."/>
            <person name="Haridas S."/>
            <person name="Hughes K."/>
            <person name="Justo A."/>
            <person name="Karasinski D."/>
            <person name="Kautmanova I."/>
            <person name="Kiss B."/>
            <person name="Kocsube S."/>
            <person name="Kotiranta H."/>
            <person name="LaButti K.M."/>
            <person name="Lechner B.E."/>
            <person name="Liimatainen K."/>
            <person name="Lipzen A."/>
            <person name="Lukacs Z."/>
            <person name="Mihaltcheva S."/>
            <person name="Morgado L.N."/>
            <person name="Niskanen T."/>
            <person name="Noordeloos M.E."/>
            <person name="Ohm R.A."/>
            <person name="Ortiz-Santana B."/>
            <person name="Ovrebo C."/>
            <person name="Racz N."/>
            <person name="Riley R."/>
            <person name="Savchenko A."/>
            <person name="Shiryaev A."/>
            <person name="Soop K."/>
            <person name="Spirin V."/>
            <person name="Szebenyi C."/>
            <person name="Tomsovsky M."/>
            <person name="Tulloss R.E."/>
            <person name="Uehling J."/>
            <person name="Grigoriev I.V."/>
            <person name="Vagvolgyi C."/>
            <person name="Papp T."/>
            <person name="Martin F.M."/>
            <person name="Miettinen O."/>
            <person name="Hibbett D.S."/>
            <person name="Nagy L.G."/>
        </authorList>
    </citation>
    <scope>NUCLEOTIDE SEQUENCE [LARGE SCALE GENOMIC DNA]</scope>
    <source>
        <strain evidence="2 3">CBS 121175</strain>
    </source>
</reference>
<protein>
    <recommendedName>
        <fullName evidence="1">Protein kinase domain-containing protein</fullName>
    </recommendedName>
</protein>
<sequence>MLDYDPPEEMANVQQVDDVLGETARWSEKVDIYAFSCVCYEIVTGDIPFGRMSEMSVAIKVIQGIRPAVPAERVGPLAEVLSLMEDCWKQSPAERPSAPEVVKRVDEIKNRL</sequence>